<feature type="domain" description="XPG-I" evidence="1">
    <location>
        <begin position="76"/>
        <end position="142"/>
    </location>
</feature>
<evidence type="ECO:0000313" key="3">
    <source>
        <dbReference type="Proteomes" id="UP001221757"/>
    </source>
</evidence>
<name>A0AAD7GB60_MYCRO</name>
<dbReference type="GO" id="GO:0017108">
    <property type="term" value="F:5'-flap endonuclease activity"/>
    <property type="evidence" value="ECO:0007669"/>
    <property type="project" value="TreeGrafter"/>
</dbReference>
<dbReference type="PRINTS" id="PR00853">
    <property type="entry name" value="XPGRADSUPER"/>
</dbReference>
<feature type="non-terminal residue" evidence="2">
    <location>
        <position position="337"/>
    </location>
</feature>
<organism evidence="2 3">
    <name type="scientific">Mycena rosella</name>
    <name type="common">Pink bonnet</name>
    <name type="synonym">Agaricus rosellus</name>
    <dbReference type="NCBI Taxonomy" id="1033263"/>
    <lineage>
        <taxon>Eukaryota</taxon>
        <taxon>Fungi</taxon>
        <taxon>Dikarya</taxon>
        <taxon>Basidiomycota</taxon>
        <taxon>Agaricomycotina</taxon>
        <taxon>Agaricomycetes</taxon>
        <taxon>Agaricomycetidae</taxon>
        <taxon>Agaricales</taxon>
        <taxon>Marasmiineae</taxon>
        <taxon>Mycenaceae</taxon>
        <taxon>Mycena</taxon>
    </lineage>
</organism>
<gene>
    <name evidence="2" type="ORF">B0H17DRAFT_940789</name>
</gene>
<dbReference type="EMBL" id="JARKIE010000099">
    <property type="protein sequence ID" value="KAJ7686093.1"/>
    <property type="molecule type" value="Genomic_DNA"/>
</dbReference>
<reference evidence="2" key="1">
    <citation type="submission" date="2023-03" db="EMBL/GenBank/DDBJ databases">
        <title>Massive genome expansion in bonnet fungi (Mycena s.s.) driven by repeated elements and novel gene families across ecological guilds.</title>
        <authorList>
            <consortium name="Lawrence Berkeley National Laboratory"/>
            <person name="Harder C.B."/>
            <person name="Miyauchi S."/>
            <person name="Viragh M."/>
            <person name="Kuo A."/>
            <person name="Thoen E."/>
            <person name="Andreopoulos B."/>
            <person name="Lu D."/>
            <person name="Skrede I."/>
            <person name="Drula E."/>
            <person name="Henrissat B."/>
            <person name="Morin E."/>
            <person name="Kohler A."/>
            <person name="Barry K."/>
            <person name="LaButti K."/>
            <person name="Morin E."/>
            <person name="Salamov A."/>
            <person name="Lipzen A."/>
            <person name="Mereny Z."/>
            <person name="Hegedus B."/>
            <person name="Baldrian P."/>
            <person name="Stursova M."/>
            <person name="Weitz H."/>
            <person name="Taylor A."/>
            <person name="Grigoriev I.V."/>
            <person name="Nagy L.G."/>
            <person name="Martin F."/>
            <person name="Kauserud H."/>
        </authorList>
    </citation>
    <scope>NUCLEOTIDE SEQUENCE</scope>
    <source>
        <strain evidence="2">CBHHK067</strain>
    </source>
</reference>
<sequence length="337" mass="37099">INAVIAALQAAGVFHPGLGGQKLVLEKLFCQLCQFSLAPMTCVFVFDGPGRPSVKRGTKIVPRPQWLIQHVKTMITFFGYYFYDAPGEAEAELAQMNRHSEIDGIITEDSDVFVFGAQCVIRTSGPSVQNMSLIYTLQSIETTDNVSLDTDGLFLCALLLGGDYDPIGIKRIGPAIARALAAAGFGRDLVNILRSSKGPECAQHLAMWRNALREELRSNSSGRLDRCQPKLAMDIPDTFPVLDIASLYLDPLTSRSPGLVGHIPNPTLWQPKELSLVEMAAFCAVQFSWNGDFLLKKLHNNVWPGVVFRLISSVRADISIFHFVNKLLALYSLQFGL</sequence>
<dbReference type="PANTHER" id="PTHR11081:SF75">
    <property type="entry name" value="ENDONUCLEASE, PUTATIVE (AFU_ORTHOLOGUE AFUA_3G13260)-RELATED"/>
    <property type="match status" value="1"/>
</dbReference>
<dbReference type="AlphaFoldDB" id="A0AAD7GB60"/>
<dbReference type="PANTHER" id="PTHR11081">
    <property type="entry name" value="FLAP ENDONUCLEASE FAMILY MEMBER"/>
    <property type="match status" value="1"/>
</dbReference>
<dbReference type="InterPro" id="IPR036279">
    <property type="entry name" value="5-3_exonuclease_C_sf"/>
</dbReference>
<dbReference type="GO" id="GO:0006281">
    <property type="term" value="P:DNA repair"/>
    <property type="evidence" value="ECO:0007669"/>
    <property type="project" value="UniProtKB-ARBA"/>
</dbReference>
<dbReference type="SUPFAM" id="SSF47807">
    <property type="entry name" value="5' to 3' exonuclease, C-terminal subdomain"/>
    <property type="match status" value="1"/>
</dbReference>
<protein>
    <submittedName>
        <fullName evidence="2">PIN domain-like protein</fullName>
    </submittedName>
</protein>
<evidence type="ECO:0000313" key="2">
    <source>
        <dbReference type="EMBL" id="KAJ7686093.1"/>
    </source>
</evidence>
<accession>A0AAD7GB60</accession>
<dbReference type="SMART" id="SM00484">
    <property type="entry name" value="XPGI"/>
    <property type="match status" value="1"/>
</dbReference>
<dbReference type="Proteomes" id="UP001221757">
    <property type="component" value="Unassembled WGS sequence"/>
</dbReference>
<comment type="caution">
    <text evidence="2">The sequence shown here is derived from an EMBL/GenBank/DDBJ whole genome shotgun (WGS) entry which is preliminary data.</text>
</comment>
<dbReference type="SUPFAM" id="SSF88723">
    <property type="entry name" value="PIN domain-like"/>
    <property type="match status" value="1"/>
</dbReference>
<proteinExistence type="predicted"/>
<dbReference type="InterPro" id="IPR029060">
    <property type="entry name" value="PIN-like_dom_sf"/>
</dbReference>
<evidence type="ECO:0000259" key="1">
    <source>
        <dbReference type="SMART" id="SM00484"/>
    </source>
</evidence>
<dbReference type="Gene3D" id="3.40.50.1010">
    <property type="entry name" value="5'-nuclease"/>
    <property type="match status" value="1"/>
</dbReference>
<dbReference type="InterPro" id="IPR006086">
    <property type="entry name" value="XPG-I_dom"/>
</dbReference>
<dbReference type="InterPro" id="IPR006084">
    <property type="entry name" value="XPG/Rad2"/>
</dbReference>
<dbReference type="CDD" id="cd09870">
    <property type="entry name" value="PIN_YEN1"/>
    <property type="match status" value="1"/>
</dbReference>
<dbReference type="Pfam" id="PF00867">
    <property type="entry name" value="XPG_I"/>
    <property type="match status" value="1"/>
</dbReference>
<keyword evidence="3" id="KW-1185">Reference proteome</keyword>